<evidence type="ECO:0000313" key="2">
    <source>
        <dbReference type="EMBL" id="NWK57125.1"/>
    </source>
</evidence>
<keyword evidence="3" id="KW-1185">Reference proteome</keyword>
<evidence type="ECO:0000256" key="1">
    <source>
        <dbReference type="SAM" id="MobiDB-lite"/>
    </source>
</evidence>
<sequence>MKTSHILTASLTALTVTLSSCGEKKTTETKKAEKEHDHSNCDHDPKATTGGSHDHDGDGENHKEHAGSSAHDHDDHGHSHDKKVAGPNGGRVITVIEPHAEFLVTPERKVRITFLNEENKAVALGEQSVRMVCGDRNHPSNISFSKEADGMSLLSNETLPKGNQYDTHVTFKMTAEAKPARAKFSLNMNPCSTCDHLEYACTCAHAH</sequence>
<proteinExistence type="predicted"/>
<organism evidence="2 3">
    <name type="scientific">Oceaniferula marina</name>
    <dbReference type="NCBI Taxonomy" id="2748318"/>
    <lineage>
        <taxon>Bacteria</taxon>
        <taxon>Pseudomonadati</taxon>
        <taxon>Verrucomicrobiota</taxon>
        <taxon>Verrucomicrobiia</taxon>
        <taxon>Verrucomicrobiales</taxon>
        <taxon>Verrucomicrobiaceae</taxon>
        <taxon>Oceaniferula</taxon>
    </lineage>
</organism>
<feature type="region of interest" description="Disordered" evidence="1">
    <location>
        <begin position="22"/>
        <end position="89"/>
    </location>
</feature>
<name>A0A851GPS9_9BACT</name>
<feature type="compositionally biased region" description="Basic and acidic residues" evidence="1">
    <location>
        <begin position="22"/>
        <end position="84"/>
    </location>
</feature>
<dbReference type="Proteomes" id="UP000557872">
    <property type="component" value="Unassembled WGS sequence"/>
</dbReference>
<dbReference type="EMBL" id="JACBAZ010000008">
    <property type="protein sequence ID" value="NWK57125.1"/>
    <property type="molecule type" value="Genomic_DNA"/>
</dbReference>
<dbReference type="RefSeq" id="WP_178933958.1">
    <property type="nucleotide sequence ID" value="NZ_JACBAZ010000008.1"/>
</dbReference>
<comment type="caution">
    <text evidence="2">The sequence shown here is derived from an EMBL/GenBank/DDBJ whole genome shotgun (WGS) entry which is preliminary data.</text>
</comment>
<reference evidence="2 3" key="1">
    <citation type="submission" date="2020-07" db="EMBL/GenBank/DDBJ databases">
        <title>Roseicoccus Jingziensis gen. nov., sp. nov., isolated from coastal seawater.</title>
        <authorList>
            <person name="Feng X."/>
        </authorList>
    </citation>
    <scope>NUCLEOTIDE SEQUENCE [LARGE SCALE GENOMIC DNA]</scope>
    <source>
        <strain evidence="2 3">N1E253</strain>
    </source>
</reference>
<accession>A0A851GPS9</accession>
<gene>
    <name evidence="2" type="ORF">HW115_16000</name>
</gene>
<protein>
    <submittedName>
        <fullName evidence="2">Uncharacterized protein</fullName>
    </submittedName>
</protein>
<dbReference type="AlphaFoldDB" id="A0A851GPS9"/>
<evidence type="ECO:0000313" key="3">
    <source>
        <dbReference type="Proteomes" id="UP000557872"/>
    </source>
</evidence>
<dbReference type="PROSITE" id="PS51257">
    <property type="entry name" value="PROKAR_LIPOPROTEIN"/>
    <property type="match status" value="1"/>
</dbReference>